<feature type="transmembrane region" description="Helical" evidence="8">
    <location>
        <begin position="100"/>
        <end position="118"/>
    </location>
</feature>
<dbReference type="EMBL" id="JXXN02001717">
    <property type="protein sequence ID" value="THD24219.1"/>
    <property type="molecule type" value="Genomic_DNA"/>
</dbReference>
<keyword evidence="4 8" id="KW-0812">Transmembrane</keyword>
<comment type="caution">
    <text evidence="9">The sequence shown here is derived from an EMBL/GenBank/DDBJ whole genome shotgun (WGS) entry which is preliminary data.</text>
</comment>
<dbReference type="GO" id="GO:0005789">
    <property type="term" value="C:endoplasmic reticulum membrane"/>
    <property type="evidence" value="ECO:0007669"/>
    <property type="project" value="UniProtKB-SubCell"/>
</dbReference>
<evidence type="ECO:0000256" key="4">
    <source>
        <dbReference type="ARBA" id="ARBA00022692"/>
    </source>
</evidence>
<proteinExistence type="inferred from homology"/>
<keyword evidence="10" id="KW-1185">Reference proteome</keyword>
<evidence type="ECO:0000256" key="3">
    <source>
        <dbReference type="ARBA" id="ARBA00022679"/>
    </source>
</evidence>
<organism evidence="9 10">
    <name type="scientific">Fasciola hepatica</name>
    <name type="common">Liver fluke</name>
    <dbReference type="NCBI Taxonomy" id="6192"/>
    <lineage>
        <taxon>Eukaryota</taxon>
        <taxon>Metazoa</taxon>
        <taxon>Spiralia</taxon>
        <taxon>Lophotrochozoa</taxon>
        <taxon>Platyhelminthes</taxon>
        <taxon>Trematoda</taxon>
        <taxon>Digenea</taxon>
        <taxon>Plagiorchiida</taxon>
        <taxon>Echinostomata</taxon>
        <taxon>Echinostomatoidea</taxon>
        <taxon>Fasciolidae</taxon>
        <taxon>Fasciola</taxon>
    </lineage>
</organism>
<feature type="transmembrane region" description="Helical" evidence="8">
    <location>
        <begin position="124"/>
        <end position="144"/>
    </location>
</feature>
<dbReference type="InterPro" id="IPR005599">
    <property type="entry name" value="GPI_mannosylTrfase"/>
</dbReference>
<feature type="transmembrane region" description="Helical" evidence="8">
    <location>
        <begin position="12"/>
        <end position="33"/>
    </location>
</feature>
<evidence type="ECO:0000256" key="2">
    <source>
        <dbReference type="ARBA" id="ARBA00022676"/>
    </source>
</evidence>
<keyword evidence="6 8" id="KW-1133">Transmembrane helix</keyword>
<name>A0A4E0R6K0_FASHE</name>
<keyword evidence="7 8" id="KW-0472">Membrane</keyword>
<reference evidence="9" key="1">
    <citation type="submission" date="2019-03" db="EMBL/GenBank/DDBJ databases">
        <title>Improved annotation for the trematode Fasciola hepatica.</title>
        <authorList>
            <person name="Choi Y.-J."/>
            <person name="Martin J."/>
            <person name="Mitreva M."/>
        </authorList>
    </citation>
    <scope>NUCLEOTIDE SEQUENCE [LARGE SCALE GENOMIC DNA]</scope>
</reference>
<dbReference type="EC" id="2.4.1.-" evidence="8"/>
<evidence type="ECO:0000256" key="8">
    <source>
        <dbReference type="RuleBase" id="RU363075"/>
    </source>
</evidence>
<comment type="similarity">
    <text evidence="8">Belongs to the glycosyltransferase 22 family.</text>
</comment>
<evidence type="ECO:0000256" key="1">
    <source>
        <dbReference type="ARBA" id="ARBA00004477"/>
    </source>
</evidence>
<dbReference type="GO" id="GO:0000026">
    <property type="term" value="F:alpha-1,2-mannosyltransferase activity"/>
    <property type="evidence" value="ECO:0007669"/>
    <property type="project" value="TreeGrafter"/>
</dbReference>
<evidence type="ECO:0000313" key="10">
    <source>
        <dbReference type="Proteomes" id="UP000230066"/>
    </source>
</evidence>
<keyword evidence="3" id="KW-0808">Transferase</keyword>
<feature type="transmembrane region" description="Helical" evidence="8">
    <location>
        <begin position="156"/>
        <end position="177"/>
    </location>
</feature>
<evidence type="ECO:0000256" key="6">
    <source>
        <dbReference type="ARBA" id="ARBA00022989"/>
    </source>
</evidence>
<dbReference type="PANTHER" id="PTHR22760:SF4">
    <property type="entry name" value="GPI MANNOSYLTRANSFERASE 3"/>
    <property type="match status" value="1"/>
</dbReference>
<feature type="transmembrane region" description="Helical" evidence="8">
    <location>
        <begin position="69"/>
        <end position="88"/>
    </location>
</feature>
<gene>
    <name evidence="9" type="ORF">D915_005058</name>
</gene>
<sequence>MRKLGTFQSVFIEYLIWGIALLLSSVLADRWAYGRWTVNQWNFIRFNLLDGGSHTYGIHPWHWYLSQGLPAMLLTQIPFLFLGIYGDWSAKRRQKQRIPCRLLAFLFVWTTFCYSFLGHKEFRFLFPILPAAMYFCGRGTTIVLKQRSAREKRTLVSSAVILGVLVTQVPVLLYTSLVHQRGTLDAIQFVGRLVEEQHPYEQPNRSSNNMWTPDDWHILCLMPCHSVPSVGFLHKNITIRQLKCDPDLSRWFGEADPHSDEADHFYAHPTAWLWSQLYPIEMSSKSPHVILLFDHLFQTAPQVQHLLLTQWPYRVCGRFFHAHLLTHSRYGHHVLTLCRSDLSAPLVIDP</sequence>
<dbReference type="GO" id="GO:0006506">
    <property type="term" value="P:GPI anchor biosynthetic process"/>
    <property type="evidence" value="ECO:0007669"/>
    <property type="project" value="TreeGrafter"/>
</dbReference>
<evidence type="ECO:0000256" key="7">
    <source>
        <dbReference type="ARBA" id="ARBA00023136"/>
    </source>
</evidence>
<protein>
    <recommendedName>
        <fullName evidence="8">Mannosyltransferase</fullName>
        <ecNumber evidence="8">2.4.1.-</ecNumber>
    </recommendedName>
</protein>
<dbReference type="PANTHER" id="PTHR22760">
    <property type="entry name" value="GLYCOSYLTRANSFERASE"/>
    <property type="match status" value="1"/>
</dbReference>
<comment type="subcellular location">
    <subcellularLocation>
        <location evidence="1 8">Endoplasmic reticulum membrane</location>
        <topology evidence="1 8">Multi-pass membrane protein</topology>
    </subcellularLocation>
</comment>
<dbReference type="Proteomes" id="UP000230066">
    <property type="component" value="Unassembled WGS sequence"/>
</dbReference>
<evidence type="ECO:0000313" key="9">
    <source>
        <dbReference type="EMBL" id="THD24219.1"/>
    </source>
</evidence>
<dbReference type="AlphaFoldDB" id="A0A4E0R6K0"/>
<evidence type="ECO:0000256" key="5">
    <source>
        <dbReference type="ARBA" id="ARBA00022824"/>
    </source>
</evidence>
<keyword evidence="2 8" id="KW-0328">Glycosyltransferase</keyword>
<dbReference type="Pfam" id="PF03901">
    <property type="entry name" value="Glyco_transf_22"/>
    <property type="match status" value="1"/>
</dbReference>
<keyword evidence="5 8" id="KW-0256">Endoplasmic reticulum</keyword>
<accession>A0A4E0R6K0</accession>